<organism evidence="2">
    <name type="scientific">Pseudomonas marincola</name>
    <dbReference type="NCBI Taxonomy" id="437900"/>
    <lineage>
        <taxon>Bacteria</taxon>
        <taxon>Pseudomonadati</taxon>
        <taxon>Pseudomonadota</taxon>
        <taxon>Gammaproteobacteria</taxon>
        <taxon>Pseudomonadales</taxon>
        <taxon>Pseudomonadaceae</taxon>
        <taxon>Pseudomonas</taxon>
    </lineage>
</organism>
<sequence>MMRMSLAVAAIVLSITGCVGGAHHEKACKVFSPVEIESPTTNQDQRIDVESSEDMTNAGDEQTNC</sequence>
<dbReference type="EMBL" id="LR215729">
    <property type="protein sequence ID" value="VEV97133.1"/>
    <property type="molecule type" value="Genomic_DNA"/>
</dbReference>
<protein>
    <submittedName>
        <fullName evidence="2">Uncharacterized protein</fullName>
    </submittedName>
</protein>
<reference evidence="2" key="1">
    <citation type="submission" date="2019-02" db="EMBL/GenBank/DDBJ databases">
        <authorList>
            <consortium name="Genoscope - CEA"/>
            <person name="William W."/>
        </authorList>
    </citation>
    <scope>NUCLEOTIDE SEQUENCE [LARGE SCALE GENOMIC DNA]</scope>
    <source>
        <strain evidence="2">YSy11</strain>
    </source>
</reference>
<name>A0A1I7D5S4_9PSED</name>
<dbReference type="RefSeq" id="WP_239655524.1">
    <property type="nucleotide sequence ID" value="NZ_FPBC01000010.1"/>
</dbReference>
<gene>
    <name evidence="2" type="ORF">PMYSY11_2087</name>
</gene>
<dbReference type="PROSITE" id="PS51257">
    <property type="entry name" value="PROKAR_LIPOPROTEIN"/>
    <property type="match status" value="1"/>
</dbReference>
<feature type="region of interest" description="Disordered" evidence="1">
    <location>
        <begin position="39"/>
        <end position="65"/>
    </location>
</feature>
<dbReference type="AlphaFoldDB" id="A0A1I7D5S4"/>
<evidence type="ECO:0000256" key="1">
    <source>
        <dbReference type="SAM" id="MobiDB-lite"/>
    </source>
</evidence>
<dbReference type="STRING" id="437900.GCA_001940335_03386"/>
<evidence type="ECO:0000313" key="2">
    <source>
        <dbReference type="EMBL" id="VEV97133.1"/>
    </source>
</evidence>
<accession>A0A1I7D5S4</accession>
<proteinExistence type="predicted"/>